<feature type="region of interest" description="Disordered" evidence="1">
    <location>
        <begin position="290"/>
        <end position="354"/>
    </location>
</feature>
<feature type="region of interest" description="Disordered" evidence="1">
    <location>
        <begin position="1"/>
        <end position="102"/>
    </location>
</feature>
<evidence type="ECO:0000259" key="2">
    <source>
        <dbReference type="PROSITE" id="PS00028"/>
    </source>
</evidence>
<feature type="compositionally biased region" description="Basic and acidic residues" evidence="1">
    <location>
        <begin position="17"/>
        <end position="31"/>
    </location>
</feature>
<protein>
    <recommendedName>
        <fullName evidence="2">C2H2-type domain-containing protein</fullName>
    </recommendedName>
</protein>
<name>A0A1E1MVK4_RHYSE</name>
<keyword evidence="4" id="KW-1185">Reference proteome</keyword>
<dbReference type="SMART" id="SM00355">
    <property type="entry name" value="ZnF_C2H2"/>
    <property type="match status" value="2"/>
</dbReference>
<evidence type="ECO:0000313" key="4">
    <source>
        <dbReference type="Proteomes" id="UP000177625"/>
    </source>
</evidence>
<dbReference type="Pfam" id="PF00096">
    <property type="entry name" value="zf-C2H2"/>
    <property type="match status" value="1"/>
</dbReference>
<sequence>MDFYWGAGQDMVEADEVDRWTYRDGGEEIAWRNEGQSPKRPMQQQTHNHTRKRRRTQSSVASTPETADSDYSEGENSSPVERKQRGGKIPKTLRSAPPGSCPKCGAAYSNRGSLQEHIRLDECVLCEQCNTYVKNMTALKQHQLEEHSDVTGILRNGFSENGSLADNDGIEDNDQSGVQDTNEDGFDQRSTPHRKRNLTITISDKSVKETAMKPSCQYCRKSFTPHNLGRHLKNMSCTQHRDAKPDAAKTLVEVTIYITSAECVGQASRHKTTDDMSIFTHSRAPLSAGRDLVGLSGSSSSPQPVYASLTPQDSSQQTRKATSAKQSQREASEDELTIPDSQPRRATMTQDTFFDTTEVRNAVEEDDDEEDSMVILRGGKGKKKASIEPNTKTKSATFGYSNSVFSKIWAPTSSHASLYMDRDGYERPDLQPPAGYR</sequence>
<accession>A0A1E1MVK4</accession>
<dbReference type="Proteomes" id="UP000177625">
    <property type="component" value="Unassembled WGS sequence"/>
</dbReference>
<evidence type="ECO:0000313" key="3">
    <source>
        <dbReference type="EMBL" id="CZT52885.1"/>
    </source>
</evidence>
<organism evidence="3 4">
    <name type="scientific">Rhynchosporium secalis</name>
    <name type="common">Barley scald fungus</name>
    <dbReference type="NCBI Taxonomy" id="38038"/>
    <lineage>
        <taxon>Eukaryota</taxon>
        <taxon>Fungi</taxon>
        <taxon>Dikarya</taxon>
        <taxon>Ascomycota</taxon>
        <taxon>Pezizomycotina</taxon>
        <taxon>Leotiomycetes</taxon>
        <taxon>Helotiales</taxon>
        <taxon>Ploettnerulaceae</taxon>
        <taxon>Rhynchosporium</taxon>
    </lineage>
</organism>
<dbReference type="EMBL" id="FJVC01000651">
    <property type="protein sequence ID" value="CZT52885.1"/>
    <property type="molecule type" value="Genomic_DNA"/>
</dbReference>
<dbReference type="AlphaFoldDB" id="A0A1E1MVK4"/>
<dbReference type="Gene3D" id="3.30.160.60">
    <property type="entry name" value="Classic Zinc Finger"/>
    <property type="match status" value="1"/>
</dbReference>
<feature type="domain" description="C2H2-type" evidence="2">
    <location>
        <begin position="126"/>
        <end position="147"/>
    </location>
</feature>
<feature type="region of interest" description="Disordered" evidence="1">
    <location>
        <begin position="157"/>
        <end position="192"/>
    </location>
</feature>
<evidence type="ECO:0000256" key="1">
    <source>
        <dbReference type="SAM" id="MobiDB-lite"/>
    </source>
</evidence>
<gene>
    <name evidence="3" type="ORF">RSE6_14287</name>
</gene>
<proteinExistence type="predicted"/>
<feature type="compositionally biased region" description="Polar residues" evidence="1">
    <location>
        <begin position="57"/>
        <end position="66"/>
    </location>
</feature>
<dbReference type="InterPro" id="IPR013087">
    <property type="entry name" value="Znf_C2H2_type"/>
</dbReference>
<reference evidence="4" key="1">
    <citation type="submission" date="2016-03" db="EMBL/GenBank/DDBJ databases">
        <authorList>
            <person name="Guldener U."/>
        </authorList>
    </citation>
    <scope>NUCLEOTIDE SEQUENCE [LARGE SCALE GENOMIC DNA]</scope>
</reference>
<feature type="compositionally biased region" description="Polar residues" evidence="1">
    <location>
        <begin position="296"/>
        <end position="326"/>
    </location>
</feature>
<dbReference type="PROSITE" id="PS00028">
    <property type="entry name" value="ZINC_FINGER_C2H2_1"/>
    <property type="match status" value="1"/>
</dbReference>